<feature type="domain" description="Bicarbonate transporter-like transmembrane" evidence="6">
    <location>
        <begin position="173"/>
        <end position="338"/>
    </location>
</feature>
<dbReference type="PANTHER" id="PTHR11453">
    <property type="entry name" value="ANION EXCHANGE PROTEIN"/>
    <property type="match status" value="1"/>
</dbReference>
<accession>A0A7S1VPE3</accession>
<dbReference type="GO" id="GO:0005886">
    <property type="term" value="C:plasma membrane"/>
    <property type="evidence" value="ECO:0007669"/>
    <property type="project" value="TreeGrafter"/>
</dbReference>
<evidence type="ECO:0000256" key="5">
    <source>
        <dbReference type="SAM" id="Phobius"/>
    </source>
</evidence>
<dbReference type="Pfam" id="PF00955">
    <property type="entry name" value="HCO3_cotransp"/>
    <property type="match status" value="2"/>
</dbReference>
<reference evidence="7" key="1">
    <citation type="submission" date="2021-01" db="EMBL/GenBank/DDBJ databases">
        <authorList>
            <person name="Corre E."/>
            <person name="Pelletier E."/>
            <person name="Niang G."/>
            <person name="Scheremetjew M."/>
            <person name="Finn R."/>
            <person name="Kale V."/>
            <person name="Holt S."/>
            <person name="Cochrane G."/>
            <person name="Meng A."/>
            <person name="Brown T."/>
            <person name="Cohen L."/>
        </authorList>
    </citation>
    <scope>NUCLEOTIDE SEQUENCE</scope>
    <source>
        <strain evidence="7">CCMP 410</strain>
    </source>
</reference>
<name>A0A7S1VPE3_9STRA</name>
<dbReference type="Gene3D" id="1.10.287.570">
    <property type="entry name" value="Helical hairpin bin"/>
    <property type="match status" value="1"/>
</dbReference>
<evidence type="ECO:0000259" key="6">
    <source>
        <dbReference type="Pfam" id="PF00955"/>
    </source>
</evidence>
<feature type="transmembrane region" description="Helical" evidence="5">
    <location>
        <begin position="628"/>
        <end position="646"/>
    </location>
</feature>
<evidence type="ECO:0000256" key="4">
    <source>
        <dbReference type="ARBA" id="ARBA00023136"/>
    </source>
</evidence>
<dbReference type="AlphaFoldDB" id="A0A7S1VPE3"/>
<sequence length="671" mass="74843">MVSPWCSQRLLRAFIVMFGGLAAVSSFSSSYRSLARLKSSNGQASRSSTLMRSPSSLSMTSPTYFFQLPTTTNRKDKRFKWPKKLLEKRRRLRKNGRRGGLKANGTSNSYLEFLDSLSGKKFRSFRWYISQETVNGMNNKTNTDAVIGTALQTLDTIVDKGDTFMSSLATPSIREDIERRSPWYKSDWIDAFKKKRQTIPAIMFLYFACLSPAVSFGTIASEITNGSIGIVEFLLSCGFSGMTYSVLCGQPMAFIAPTGLTLAFISGLFRYCTLKGLPFFPVYSWVGLWTAGFMVALGLGGSSALIRFCTRFTDEVFNGLLSLNFIYEAVSSIKRNFHLADPMNLTMPFVALGMALMTFWSTMTTISFQTSKYLNKKARTMIKDFGPVTIFVLMSLINQHPWFRKFGVPTLSVPEHLQLAGGRNLFVPLNAIPTTIKLLCSLPAILLTSLFFMDQNISVRVVNNPDNKLKKGEAYNLDMVALGLITAATSITGLPWMCGATVQSMNHVRAMTESHFNETTGEVEITEVTESRFTGFAVHAMIAATVGILPLLHFVPIPVVSGVFLFLGRKLMSGNSFLARIRDMMAETNRLPKTHPVHKVGRRKMNIFTMIQVACLIGLWSFKSHPSTTIFFPSMIGLLVLVRSFLLPKFFTEDELEALGDPTPRGRISFR</sequence>
<feature type="transmembrane region" description="Helical" evidence="5">
    <location>
        <begin position="605"/>
        <end position="622"/>
    </location>
</feature>
<dbReference type="InterPro" id="IPR011531">
    <property type="entry name" value="HCO3_transpt-like_TM_dom"/>
</dbReference>
<dbReference type="EMBL" id="HBGK01044830">
    <property type="protein sequence ID" value="CAD9304577.1"/>
    <property type="molecule type" value="Transcribed_RNA"/>
</dbReference>
<evidence type="ECO:0000256" key="2">
    <source>
        <dbReference type="ARBA" id="ARBA00022692"/>
    </source>
</evidence>
<protein>
    <recommendedName>
        <fullName evidence="6">Bicarbonate transporter-like transmembrane domain-containing protein</fullName>
    </recommendedName>
</protein>
<feature type="transmembrane region" description="Helical" evidence="5">
    <location>
        <begin position="431"/>
        <end position="453"/>
    </location>
</feature>
<feature type="transmembrane region" description="Helical" evidence="5">
    <location>
        <begin position="474"/>
        <end position="497"/>
    </location>
</feature>
<dbReference type="GO" id="GO:0050801">
    <property type="term" value="P:monoatomic ion homeostasis"/>
    <property type="evidence" value="ECO:0007669"/>
    <property type="project" value="TreeGrafter"/>
</dbReference>
<dbReference type="GO" id="GO:0006820">
    <property type="term" value="P:monoatomic anion transport"/>
    <property type="evidence" value="ECO:0007669"/>
    <property type="project" value="InterPro"/>
</dbReference>
<feature type="transmembrane region" description="Helical" evidence="5">
    <location>
        <begin position="12"/>
        <end position="31"/>
    </location>
</feature>
<feature type="transmembrane region" description="Helical" evidence="5">
    <location>
        <begin position="380"/>
        <end position="397"/>
    </location>
</feature>
<dbReference type="InterPro" id="IPR003020">
    <property type="entry name" value="HCO3_transpt_euk"/>
</dbReference>
<evidence type="ECO:0000256" key="1">
    <source>
        <dbReference type="ARBA" id="ARBA00004141"/>
    </source>
</evidence>
<feature type="transmembrane region" description="Helical" evidence="5">
    <location>
        <begin position="254"/>
        <end position="271"/>
    </location>
</feature>
<evidence type="ECO:0000313" key="7">
    <source>
        <dbReference type="EMBL" id="CAD9304577.1"/>
    </source>
</evidence>
<feature type="transmembrane region" description="Helical" evidence="5">
    <location>
        <begin position="536"/>
        <end position="567"/>
    </location>
</feature>
<organism evidence="7">
    <name type="scientific">Grammatophora oceanica</name>
    <dbReference type="NCBI Taxonomy" id="210454"/>
    <lineage>
        <taxon>Eukaryota</taxon>
        <taxon>Sar</taxon>
        <taxon>Stramenopiles</taxon>
        <taxon>Ochrophyta</taxon>
        <taxon>Bacillariophyta</taxon>
        <taxon>Fragilariophyceae</taxon>
        <taxon>Fragilariophycidae</taxon>
        <taxon>Rhabdonematales</taxon>
        <taxon>Grammatophoraceae</taxon>
        <taxon>Grammatophora</taxon>
    </lineage>
</organism>
<keyword evidence="2 5" id="KW-0812">Transmembrane</keyword>
<feature type="transmembrane region" description="Helical" evidence="5">
    <location>
        <begin position="201"/>
        <end position="220"/>
    </location>
</feature>
<keyword evidence="4 5" id="KW-0472">Membrane</keyword>
<feature type="domain" description="Bicarbonate transporter-like transmembrane" evidence="6">
    <location>
        <begin position="349"/>
        <end position="662"/>
    </location>
</feature>
<feature type="transmembrane region" description="Helical" evidence="5">
    <location>
        <begin position="283"/>
        <end position="309"/>
    </location>
</feature>
<comment type="subcellular location">
    <subcellularLocation>
        <location evidence="1">Membrane</location>
        <topology evidence="1">Multi-pass membrane protein</topology>
    </subcellularLocation>
</comment>
<gene>
    <name evidence="7" type="ORF">GOCE00092_LOCUS23576</name>
</gene>
<evidence type="ECO:0000256" key="3">
    <source>
        <dbReference type="ARBA" id="ARBA00022989"/>
    </source>
</evidence>
<dbReference type="GO" id="GO:0005452">
    <property type="term" value="F:solute:inorganic anion antiporter activity"/>
    <property type="evidence" value="ECO:0007669"/>
    <property type="project" value="InterPro"/>
</dbReference>
<dbReference type="PRINTS" id="PR01231">
    <property type="entry name" value="HCO3TRNSPORT"/>
</dbReference>
<proteinExistence type="predicted"/>
<feature type="transmembrane region" description="Helical" evidence="5">
    <location>
        <begin position="345"/>
        <end position="368"/>
    </location>
</feature>
<dbReference type="PANTHER" id="PTHR11453:SF127">
    <property type="entry name" value="SOLUTE CARRIER FAMILY 4 MEMBER 11"/>
    <property type="match status" value="1"/>
</dbReference>
<keyword evidence="3 5" id="KW-1133">Transmembrane helix</keyword>